<dbReference type="Gene3D" id="1.10.10.10">
    <property type="entry name" value="Winged helix-like DNA-binding domain superfamily/Winged helix DNA-binding domain"/>
    <property type="match status" value="1"/>
</dbReference>
<organism evidence="4 5">
    <name type="scientific">Nonomuraea corallina</name>
    <dbReference type="NCBI Taxonomy" id="2989783"/>
    <lineage>
        <taxon>Bacteria</taxon>
        <taxon>Bacillati</taxon>
        <taxon>Actinomycetota</taxon>
        <taxon>Actinomycetes</taxon>
        <taxon>Streptosporangiales</taxon>
        <taxon>Streptosporangiaceae</taxon>
        <taxon>Nonomuraea</taxon>
    </lineage>
</organism>
<dbReference type="PROSITE" id="PS51755">
    <property type="entry name" value="OMPR_PHOB"/>
    <property type="match status" value="1"/>
</dbReference>
<dbReference type="PANTHER" id="PTHR35807:SF1">
    <property type="entry name" value="TRANSCRIPTIONAL REGULATOR REDD"/>
    <property type="match status" value="1"/>
</dbReference>
<dbReference type="SMART" id="SM00862">
    <property type="entry name" value="Trans_reg_C"/>
    <property type="match status" value="1"/>
</dbReference>
<feature type="non-terminal residue" evidence="4">
    <location>
        <position position="105"/>
    </location>
</feature>
<evidence type="ECO:0000256" key="1">
    <source>
        <dbReference type="ARBA" id="ARBA00023125"/>
    </source>
</evidence>
<dbReference type="EMBL" id="JAPNNL010000016">
    <property type="protein sequence ID" value="MDA0633073.1"/>
    <property type="molecule type" value="Genomic_DNA"/>
</dbReference>
<name>A0ABT4S791_9ACTN</name>
<dbReference type="InterPro" id="IPR036388">
    <property type="entry name" value="WH-like_DNA-bd_sf"/>
</dbReference>
<feature type="DNA-binding region" description="OmpR/PhoB-type" evidence="2">
    <location>
        <begin position="1"/>
        <end position="98"/>
    </location>
</feature>
<evidence type="ECO:0000313" key="5">
    <source>
        <dbReference type="Proteomes" id="UP001144036"/>
    </source>
</evidence>
<feature type="domain" description="OmpR/PhoB-type" evidence="3">
    <location>
        <begin position="1"/>
        <end position="98"/>
    </location>
</feature>
<protein>
    <submittedName>
        <fullName evidence="4">Winged helix-turn-helix domain-containing protein</fullName>
    </submittedName>
</protein>
<sequence length="105" mass="11457">MDVRLLGPLEVVGSAGERLDPGTRKQRAVLAMLALSPGRPVSLDRLVEELWAGEAPAKATATLQAYVSHLRRVLEPGRRPRTPPRLLLTREPGYLLDITPAQTDA</sequence>
<gene>
    <name evidence="4" type="ORF">OUY22_06540</name>
</gene>
<dbReference type="InterPro" id="IPR051677">
    <property type="entry name" value="AfsR-DnrI-RedD_regulator"/>
</dbReference>
<accession>A0ABT4S791</accession>
<evidence type="ECO:0000313" key="4">
    <source>
        <dbReference type="EMBL" id="MDA0633073.1"/>
    </source>
</evidence>
<dbReference type="SUPFAM" id="SSF46894">
    <property type="entry name" value="C-terminal effector domain of the bipartite response regulators"/>
    <property type="match status" value="1"/>
</dbReference>
<evidence type="ECO:0000259" key="3">
    <source>
        <dbReference type="PROSITE" id="PS51755"/>
    </source>
</evidence>
<keyword evidence="5" id="KW-1185">Reference proteome</keyword>
<dbReference type="RefSeq" id="WP_270153876.1">
    <property type="nucleotide sequence ID" value="NZ_JAPNNL010000016.1"/>
</dbReference>
<dbReference type="InterPro" id="IPR016032">
    <property type="entry name" value="Sig_transdc_resp-reg_C-effctor"/>
</dbReference>
<dbReference type="InterPro" id="IPR001867">
    <property type="entry name" value="OmpR/PhoB-type_DNA-bd"/>
</dbReference>
<proteinExistence type="predicted"/>
<dbReference type="Proteomes" id="UP001144036">
    <property type="component" value="Unassembled WGS sequence"/>
</dbReference>
<evidence type="ECO:0000256" key="2">
    <source>
        <dbReference type="PROSITE-ProRule" id="PRU01091"/>
    </source>
</evidence>
<dbReference type="Pfam" id="PF00486">
    <property type="entry name" value="Trans_reg_C"/>
    <property type="match status" value="1"/>
</dbReference>
<comment type="caution">
    <text evidence="4">The sequence shown here is derived from an EMBL/GenBank/DDBJ whole genome shotgun (WGS) entry which is preliminary data.</text>
</comment>
<reference evidence="4" key="1">
    <citation type="submission" date="2022-11" db="EMBL/GenBank/DDBJ databases">
        <title>Nonomuraea corallina sp. nov., a new species of the genus Nonomuraea isolated from sea side sediment in Thai sea.</title>
        <authorList>
            <person name="Ngamcharungchit C."/>
            <person name="Matsumoto A."/>
            <person name="Suriyachadkun C."/>
            <person name="Panbangred W."/>
            <person name="Inahashi Y."/>
            <person name="Intra B."/>
        </authorList>
    </citation>
    <scope>NUCLEOTIDE SEQUENCE</scope>
    <source>
        <strain evidence="4">MCN248</strain>
    </source>
</reference>
<keyword evidence="1 2" id="KW-0238">DNA-binding</keyword>
<dbReference type="PANTHER" id="PTHR35807">
    <property type="entry name" value="TRANSCRIPTIONAL REGULATOR REDD-RELATED"/>
    <property type="match status" value="1"/>
</dbReference>